<dbReference type="Pfam" id="PF01636">
    <property type="entry name" value="APH"/>
    <property type="match status" value="1"/>
</dbReference>
<dbReference type="EMBL" id="WPCU01000004">
    <property type="protein sequence ID" value="MVA75205.1"/>
    <property type="molecule type" value="Genomic_DNA"/>
</dbReference>
<dbReference type="GO" id="GO:0016740">
    <property type="term" value="F:transferase activity"/>
    <property type="evidence" value="ECO:0007669"/>
    <property type="project" value="UniProtKB-KW"/>
</dbReference>
<evidence type="ECO:0000313" key="2">
    <source>
        <dbReference type="EMBL" id="MVA75205.1"/>
    </source>
</evidence>
<organism evidence="2 3">
    <name type="scientific">Auraticoccus cholistanensis</name>
    <dbReference type="NCBI Taxonomy" id="2656650"/>
    <lineage>
        <taxon>Bacteria</taxon>
        <taxon>Bacillati</taxon>
        <taxon>Actinomycetota</taxon>
        <taxon>Actinomycetes</taxon>
        <taxon>Propionibacteriales</taxon>
        <taxon>Propionibacteriaceae</taxon>
        <taxon>Auraticoccus</taxon>
    </lineage>
</organism>
<evidence type="ECO:0000313" key="3">
    <source>
        <dbReference type="Proteomes" id="UP000435304"/>
    </source>
</evidence>
<dbReference type="Proteomes" id="UP000435304">
    <property type="component" value="Unassembled WGS sequence"/>
</dbReference>
<comment type="caution">
    <text evidence="2">The sequence shown here is derived from an EMBL/GenBank/DDBJ whole genome shotgun (WGS) entry which is preliminary data.</text>
</comment>
<keyword evidence="3" id="KW-1185">Reference proteome</keyword>
<keyword evidence="2" id="KW-0808">Transferase</keyword>
<gene>
    <name evidence="2" type="ORF">GC722_04045</name>
</gene>
<dbReference type="InterPro" id="IPR002575">
    <property type="entry name" value="Aminoglycoside_PTrfase"/>
</dbReference>
<sequence length="240" mass="26420">MRIADGVVTRPAGPSSPTVHAYLRHLRAAGLTCVPEPIGLSGGVETLRLLEGESGGDGWYHQHTDEGLASAARLLRTVHDAGKDWVPPGDATWGAPPVDGPDLVHSHGDVGPWNVVWRDRQAVGLIDWDYLHPGPRLDDVAYALRWFVPLRSDALALEWHHFPAVPDRRSRIAVFCEAYGDLPDFDVVEVVTARMEATRVLMAELARRGQEPQRTWVDEGALDREAAEIAWIRGHAADFA</sequence>
<dbReference type="AlphaFoldDB" id="A0A6A9UTZ3"/>
<feature type="domain" description="Aminoglycoside phosphotransferase" evidence="1">
    <location>
        <begin position="100"/>
        <end position="162"/>
    </location>
</feature>
<proteinExistence type="predicted"/>
<reference evidence="2 3" key="1">
    <citation type="submission" date="2019-12" db="EMBL/GenBank/DDBJ databases">
        <title>Auraticoccus cholistani sp. nov., an actinomycete isolated from soil of Cholistan desert.</title>
        <authorList>
            <person name="Cheema M.T."/>
        </authorList>
    </citation>
    <scope>NUCLEOTIDE SEQUENCE [LARGE SCALE GENOMIC DNA]</scope>
    <source>
        <strain evidence="2 3">F435</strain>
    </source>
</reference>
<accession>A0A6A9UTZ3</accession>
<name>A0A6A9UTZ3_9ACTN</name>
<dbReference type="InterPro" id="IPR011009">
    <property type="entry name" value="Kinase-like_dom_sf"/>
</dbReference>
<protein>
    <submittedName>
        <fullName evidence="2">Phosphotransferase</fullName>
    </submittedName>
</protein>
<dbReference type="Gene3D" id="3.90.1200.10">
    <property type="match status" value="1"/>
</dbReference>
<dbReference type="SUPFAM" id="SSF56112">
    <property type="entry name" value="Protein kinase-like (PK-like)"/>
    <property type="match status" value="1"/>
</dbReference>
<evidence type="ECO:0000259" key="1">
    <source>
        <dbReference type="Pfam" id="PF01636"/>
    </source>
</evidence>